<name>A0A1F8A311_9EURO</name>
<dbReference type="GeneID" id="34449051"/>
<comment type="caution">
    <text evidence="1">The sequence shown here is derived from an EMBL/GenBank/DDBJ whole genome shotgun (WGS) entry which is preliminary data.</text>
</comment>
<dbReference type="Proteomes" id="UP000179179">
    <property type="component" value="Unassembled WGS sequence"/>
</dbReference>
<dbReference type="OrthoDB" id="4177740at2759"/>
<sequence length="263" mass="30045">MSKPVESRARRNMRAALQELTRSVRDSGSAEFSHQELQKNYNICVDPMRLDEASPLKPSYFSPYGGQFADPSPDTLGGSYNGQDDETEYSLTRPVDRAYVMNIYLSSYMSFCDRFTNGERTPWISRCVGDTPFRGLFKYEQPEFGCYQITYLDGPSYPHVMAVMYNNLVATDDTVLCGELLPILRIMLAQLIKKQFVHQMVSPVLIISLMGLKARVIEAFFKDQRLVVRPTKMYDFTHGNDAAFKLFVQWYMGQPIGDTVQTP</sequence>
<dbReference type="RefSeq" id="XP_022389790.1">
    <property type="nucleotide sequence ID" value="XM_022532790.1"/>
</dbReference>
<evidence type="ECO:0000313" key="1">
    <source>
        <dbReference type="EMBL" id="OGM46073.1"/>
    </source>
</evidence>
<keyword evidence="2" id="KW-1185">Reference proteome</keyword>
<evidence type="ECO:0000313" key="2">
    <source>
        <dbReference type="Proteomes" id="UP000179179"/>
    </source>
</evidence>
<protein>
    <submittedName>
        <fullName evidence="1">Uncharacterized protein</fullName>
    </submittedName>
</protein>
<accession>A0A1F8A311</accession>
<dbReference type="EMBL" id="LYCR01000035">
    <property type="protein sequence ID" value="OGM46073.1"/>
    <property type="molecule type" value="Genomic_DNA"/>
</dbReference>
<gene>
    <name evidence="1" type="ORF">ABOM_005661</name>
</gene>
<reference evidence="1 2" key="1">
    <citation type="journal article" date="2016" name="Genome Biol. Evol.">
        <title>Draft genome sequence of an aflatoxigenic Aspergillus species, A. bombycis.</title>
        <authorList>
            <person name="Moore G.G."/>
            <person name="Mack B.M."/>
            <person name="Beltz S.B."/>
            <person name="Gilbert M.K."/>
        </authorList>
    </citation>
    <scope>NUCLEOTIDE SEQUENCE [LARGE SCALE GENOMIC DNA]</scope>
    <source>
        <strain evidence="2">NRRL 26010</strain>
    </source>
</reference>
<organism evidence="1 2">
    <name type="scientific">Aspergillus bombycis</name>
    <dbReference type="NCBI Taxonomy" id="109264"/>
    <lineage>
        <taxon>Eukaryota</taxon>
        <taxon>Fungi</taxon>
        <taxon>Dikarya</taxon>
        <taxon>Ascomycota</taxon>
        <taxon>Pezizomycotina</taxon>
        <taxon>Eurotiomycetes</taxon>
        <taxon>Eurotiomycetidae</taxon>
        <taxon>Eurotiales</taxon>
        <taxon>Aspergillaceae</taxon>
        <taxon>Aspergillus</taxon>
    </lineage>
</organism>
<dbReference type="AlphaFoldDB" id="A0A1F8A311"/>
<dbReference type="STRING" id="109264.A0A1F8A311"/>
<proteinExistence type="predicted"/>